<dbReference type="Proteomes" id="UP000590412">
    <property type="component" value="Unassembled WGS sequence"/>
</dbReference>
<proteinExistence type="predicted"/>
<accession>A0A8X7TAF3</accession>
<dbReference type="PANTHER" id="PTHR36419:SF1">
    <property type="entry name" value="RHO1 GEF LOCALIZING PROTEIN 1"/>
    <property type="match status" value="1"/>
</dbReference>
<evidence type="ECO:0008006" key="3">
    <source>
        <dbReference type="Google" id="ProtNLM"/>
    </source>
</evidence>
<organism evidence="1 2">
    <name type="scientific">Candida parapsilosis</name>
    <name type="common">Yeast</name>
    <dbReference type="NCBI Taxonomy" id="5480"/>
    <lineage>
        <taxon>Eukaryota</taxon>
        <taxon>Fungi</taxon>
        <taxon>Dikarya</taxon>
        <taxon>Ascomycota</taxon>
        <taxon>Saccharomycotina</taxon>
        <taxon>Pichiomycetes</taxon>
        <taxon>Debaryomycetaceae</taxon>
        <taxon>Candida/Lodderomyces clade</taxon>
        <taxon>Candida</taxon>
    </lineage>
</organism>
<gene>
    <name evidence="1" type="ORF">FOB60_002768</name>
</gene>
<dbReference type="GO" id="GO:0000917">
    <property type="term" value="P:division septum assembly"/>
    <property type="evidence" value="ECO:0007669"/>
    <property type="project" value="TreeGrafter"/>
</dbReference>
<dbReference type="EMBL" id="JABWAB010000004">
    <property type="protein sequence ID" value="KAF6052512.1"/>
    <property type="molecule type" value="Genomic_DNA"/>
</dbReference>
<name>A0A8X7TAF3_CANPA</name>
<dbReference type="GO" id="GO:0000935">
    <property type="term" value="C:division septum"/>
    <property type="evidence" value="ECO:0007669"/>
    <property type="project" value="TreeGrafter"/>
</dbReference>
<dbReference type="AlphaFoldDB" id="A0A8X7TAF3"/>
<protein>
    <recommendedName>
        <fullName evidence="3">Arrestin C-terminal-like domain-containing protein</fullName>
    </recommendedName>
</protein>
<sequence length="457" mass="51407">MRFQGSSNTSQKQEYPLTIFLEPTASTIVFGCPGIPRSIPRIETIIHVRTANGSPFLIRSVSVVLITRQKVTVPAKLGSTEAFKEFKIFEDPLAFKPVNVFSQNVLGIDLPVMIPVPKDVIPSGYSPTLGASTTHYLAVKVVTGESSGGESSFIDTFPVVIKTYDTLPLYRQFNEPVIEQQKSPDNQVVGEVTIPTTSVGPGDQFELHCKLMINSSNNKVKKHLAVKQVTFQVKEYLECFDGGLPPKKENKLHTKTLQLTKELNTQGETQSFDVKFPKINDNLEVFYNDEPYIIENEVSFDNDTTIIESANIATHKTIDRIPEGLPITHLQSFTTSGKFYSIKFETILKIKLHKAKDFDIHLPLTVCPFERRSSEYLLKWIMHECEVAKARFGGEFIDQFFLATSYGAICNLMNRYKLPPTIYKNCKEDWVKLGLARDQIGGINHNGSMKNLVPYID</sequence>
<comment type="caution">
    <text evidence="1">The sequence shown here is derived from an EMBL/GenBank/DDBJ whole genome shotgun (WGS) entry which is preliminary data.</text>
</comment>
<evidence type="ECO:0000313" key="1">
    <source>
        <dbReference type="EMBL" id="KAF6052512.1"/>
    </source>
</evidence>
<dbReference type="InterPro" id="IPR053060">
    <property type="entry name" value="Cytokinesis_Signaling_Reg"/>
</dbReference>
<reference evidence="1" key="1">
    <citation type="submission" date="2020-03" db="EMBL/GenBank/DDBJ databases">
        <title>FDA dAtabase for Regulatory Grade micrObial Sequences (FDA-ARGOS): Supporting development and validation of Infectious Disease Dx tests.</title>
        <authorList>
            <person name="Campos J."/>
            <person name="Goldberg B."/>
            <person name="Tallon L."/>
            <person name="Sadzewicz L."/>
            <person name="Vavikolanu K."/>
            <person name="Mehta A."/>
            <person name="Aluvathingal J."/>
            <person name="Nadendla S."/>
            <person name="Nandy P."/>
            <person name="Geyer C."/>
            <person name="Yan Y."/>
            <person name="Sichtig H."/>
        </authorList>
    </citation>
    <scope>NUCLEOTIDE SEQUENCE [LARGE SCALE GENOMIC DNA]</scope>
    <source>
        <strain evidence="1">FDAARGOS_652</strain>
    </source>
</reference>
<evidence type="ECO:0000313" key="2">
    <source>
        <dbReference type="Proteomes" id="UP000590412"/>
    </source>
</evidence>
<dbReference type="PANTHER" id="PTHR36419">
    <property type="entry name" value="ARRESTIN FAMILY PROTEIN 1"/>
    <property type="match status" value="1"/>
</dbReference>